<keyword evidence="3" id="KW-1185">Reference proteome</keyword>
<dbReference type="STRING" id="300112.A0A4S2JST7"/>
<feature type="region of interest" description="Disordered" evidence="1">
    <location>
        <begin position="252"/>
        <end position="278"/>
    </location>
</feature>
<dbReference type="PANTHER" id="PTHR34239:SF2">
    <property type="entry name" value="TRANSPOSABLE ELEMENT P TRANSPOSASE_THAP9 CONSERVED DOMAIN-CONTAINING PROTEIN"/>
    <property type="match status" value="1"/>
</dbReference>
<feature type="non-terminal residue" evidence="2">
    <location>
        <position position="278"/>
    </location>
</feature>
<feature type="region of interest" description="Disordered" evidence="1">
    <location>
        <begin position="26"/>
        <end position="65"/>
    </location>
</feature>
<dbReference type="EMBL" id="QBLH01003313">
    <property type="protein sequence ID" value="TGZ39485.1"/>
    <property type="molecule type" value="Genomic_DNA"/>
</dbReference>
<accession>A0A4S2JST7</accession>
<dbReference type="Proteomes" id="UP000310200">
    <property type="component" value="Unassembled WGS sequence"/>
</dbReference>
<evidence type="ECO:0000313" key="2">
    <source>
        <dbReference type="EMBL" id="TGZ39485.1"/>
    </source>
</evidence>
<protein>
    <submittedName>
        <fullName evidence="2">Uncharacterized protein</fullName>
    </submittedName>
</protein>
<proteinExistence type="predicted"/>
<evidence type="ECO:0000313" key="3">
    <source>
        <dbReference type="Proteomes" id="UP000310200"/>
    </source>
</evidence>
<comment type="caution">
    <text evidence="2">The sequence shown here is derived from an EMBL/GenBank/DDBJ whole genome shotgun (WGS) entry which is preliminary data.</text>
</comment>
<gene>
    <name evidence="2" type="ORF">DBV15_12767</name>
</gene>
<evidence type="ECO:0000256" key="1">
    <source>
        <dbReference type="SAM" id="MobiDB-lite"/>
    </source>
</evidence>
<feature type="compositionally biased region" description="Basic and acidic residues" evidence="1">
    <location>
        <begin position="263"/>
        <end position="272"/>
    </location>
</feature>
<name>A0A4S2JST7_9HYME</name>
<sequence>MSKKKLSDGELMDEVKEQMKSLRKKLRKLKRTTEEVKESPVAAIDATTQNRAEDKENAATSEGGAVVEKDASEEVNLGEDDVEAPKLNPEILAYMSAAAKSRDKHFVTSQTAVGSTMIAVAKSISLILELKEGEISSTLLKLLGNASKLLAGVHYQHSVTRRAFILPGIDKKYRELLKKSDITDDLFGKDLFKRLKHTKSMGKVVEDLTSQRQIKKLLRTSNWGNRKTPAVEFQGPLAAGPERGPTKIAAVQESAEELSVEQTRGHEVDKAKPTQSLA</sequence>
<organism evidence="2 3">
    <name type="scientific">Temnothorax longispinosus</name>
    <dbReference type="NCBI Taxonomy" id="300112"/>
    <lineage>
        <taxon>Eukaryota</taxon>
        <taxon>Metazoa</taxon>
        <taxon>Ecdysozoa</taxon>
        <taxon>Arthropoda</taxon>
        <taxon>Hexapoda</taxon>
        <taxon>Insecta</taxon>
        <taxon>Pterygota</taxon>
        <taxon>Neoptera</taxon>
        <taxon>Endopterygota</taxon>
        <taxon>Hymenoptera</taxon>
        <taxon>Apocrita</taxon>
        <taxon>Aculeata</taxon>
        <taxon>Formicoidea</taxon>
        <taxon>Formicidae</taxon>
        <taxon>Myrmicinae</taxon>
        <taxon>Temnothorax</taxon>
    </lineage>
</organism>
<reference evidence="2 3" key="1">
    <citation type="journal article" date="2019" name="Philos. Trans. R. Soc. Lond., B, Biol. Sci.">
        <title>Ant behaviour and brain gene expression of defending hosts depend on the ecological success of the intruding social parasite.</title>
        <authorList>
            <person name="Kaur R."/>
            <person name="Stoldt M."/>
            <person name="Jongepier E."/>
            <person name="Feldmeyer B."/>
            <person name="Menzel F."/>
            <person name="Bornberg-Bauer E."/>
            <person name="Foitzik S."/>
        </authorList>
    </citation>
    <scope>NUCLEOTIDE SEQUENCE [LARGE SCALE GENOMIC DNA]</scope>
    <source>
        <tissue evidence="2">Whole body</tissue>
    </source>
</reference>
<dbReference type="AlphaFoldDB" id="A0A4S2JST7"/>
<dbReference type="PANTHER" id="PTHR34239">
    <property type="entry name" value="APPLE DOMAIN-CONTAINING PROTEIN"/>
    <property type="match status" value="1"/>
</dbReference>